<name>B1J7Z9_PSEPW</name>
<reference evidence="1" key="1">
    <citation type="submission" date="2008-02" db="EMBL/GenBank/DDBJ databases">
        <title>Complete sequence of Psuedomonas putida W619.</title>
        <authorList>
            <consortium name="US DOE Joint Genome Institute"/>
            <person name="Copeland A."/>
            <person name="Lucas S."/>
            <person name="Lapidus A."/>
            <person name="Barry K."/>
            <person name="Detter J.C."/>
            <person name="Glavina del Rio T."/>
            <person name="Dalin E."/>
            <person name="Tice H."/>
            <person name="Pitluck S."/>
            <person name="Chain P."/>
            <person name="Malfatti S."/>
            <person name="Shin M."/>
            <person name="Vergez L."/>
            <person name="Schmutz J."/>
            <person name="Larimer F."/>
            <person name="Land M."/>
            <person name="Hauser L."/>
            <person name="Kyrpides N."/>
            <person name="Kim E."/>
            <person name="Taghavi S."/>
            <person name="Vangronsveld D."/>
            <person name="van der Lelie D."/>
            <person name="Richardson P."/>
        </authorList>
    </citation>
    <scope>NUCLEOTIDE SEQUENCE</scope>
    <source>
        <strain evidence="1">W619</strain>
    </source>
</reference>
<evidence type="ECO:0000313" key="1">
    <source>
        <dbReference type="EMBL" id="ACA72852.1"/>
    </source>
</evidence>
<dbReference type="AlphaFoldDB" id="B1J7Z9"/>
<proteinExistence type="predicted"/>
<accession>B1J7Z9</accession>
<dbReference type="HOGENOM" id="CLU_2234237_0_0_6"/>
<dbReference type="KEGG" id="ppw:PputW619_2352"/>
<dbReference type="EMBL" id="CP000949">
    <property type="protein sequence ID" value="ACA72852.1"/>
    <property type="molecule type" value="Genomic_DNA"/>
</dbReference>
<sequence>MSVKLLWNLIVARRRCVHSCARFPTTRRAAGGYQYGTLQAHWGYGSEHDGQRFEVNLCEHCFFQTLAYLKQERRVQQLFSDEPTAESGDLGLVAQDDYFQDTGCR</sequence>
<protein>
    <submittedName>
        <fullName evidence="1">Uncharacterized protein</fullName>
    </submittedName>
</protein>
<gene>
    <name evidence="1" type="ordered locus">PputW619_2352</name>
</gene>
<organism evidence="1">
    <name type="scientific">Pseudomonas putida (strain W619)</name>
    <dbReference type="NCBI Taxonomy" id="390235"/>
    <lineage>
        <taxon>Bacteria</taxon>
        <taxon>Pseudomonadati</taxon>
        <taxon>Pseudomonadota</taxon>
        <taxon>Gammaproteobacteria</taxon>
        <taxon>Pseudomonadales</taxon>
        <taxon>Pseudomonadaceae</taxon>
        <taxon>Pseudomonas</taxon>
    </lineage>
</organism>